<dbReference type="InterPro" id="IPR044974">
    <property type="entry name" value="Disease_R_plants"/>
</dbReference>
<accession>A0A103Y2J2</accession>
<evidence type="ECO:0000259" key="3">
    <source>
        <dbReference type="Pfam" id="PF20160"/>
    </source>
</evidence>
<evidence type="ECO:0000256" key="2">
    <source>
        <dbReference type="ARBA" id="ARBA00022737"/>
    </source>
</evidence>
<reference evidence="4 5" key="1">
    <citation type="journal article" date="2016" name="Sci. Rep.">
        <title>The genome sequence of the outbreeding globe artichoke constructed de novo incorporating a phase-aware low-pass sequencing strategy of F1 progeny.</title>
        <authorList>
            <person name="Scaglione D."/>
            <person name="Reyes-Chin-Wo S."/>
            <person name="Acquadro A."/>
            <person name="Froenicke L."/>
            <person name="Portis E."/>
            <person name="Beitel C."/>
            <person name="Tirone M."/>
            <person name="Mauro R."/>
            <person name="Lo Monaco A."/>
            <person name="Mauromicale G."/>
            <person name="Faccioli P."/>
            <person name="Cattivelli L."/>
            <person name="Rieseberg L."/>
            <person name="Michelmore R."/>
            <person name="Lanteri S."/>
        </authorList>
    </citation>
    <scope>NUCLEOTIDE SEQUENCE [LARGE SCALE GENOMIC DNA]</scope>
    <source>
        <strain evidence="4">2C</strain>
    </source>
</reference>
<dbReference type="Proteomes" id="UP000243975">
    <property type="component" value="Unassembled WGS sequence"/>
</dbReference>
<dbReference type="EMBL" id="LEKV01003119">
    <property type="protein sequence ID" value="KVI01332.1"/>
    <property type="molecule type" value="Genomic_DNA"/>
</dbReference>
<dbReference type="PANTHER" id="PTHR11017:SF573">
    <property type="entry name" value="ADP-RIBOSYL CYCLASE_CYCLIC ADP-RIBOSE HYDROLASE"/>
    <property type="match status" value="1"/>
</dbReference>
<dbReference type="Pfam" id="PF20160">
    <property type="entry name" value="C-JID"/>
    <property type="match status" value="1"/>
</dbReference>
<dbReference type="AlphaFoldDB" id="A0A103Y2J2"/>
<proteinExistence type="predicted"/>
<feature type="non-terminal residue" evidence="4">
    <location>
        <position position="1"/>
    </location>
</feature>
<dbReference type="Gene3D" id="3.80.10.10">
    <property type="entry name" value="Ribonuclease Inhibitor"/>
    <property type="match status" value="1"/>
</dbReference>
<keyword evidence="2" id="KW-0677">Repeat</keyword>
<keyword evidence="5" id="KW-1185">Reference proteome</keyword>
<dbReference type="PANTHER" id="PTHR11017">
    <property type="entry name" value="LEUCINE-RICH REPEAT-CONTAINING PROTEIN"/>
    <property type="match status" value="1"/>
</dbReference>
<feature type="domain" description="C-JID" evidence="3">
    <location>
        <begin position="164"/>
        <end position="292"/>
    </location>
</feature>
<gene>
    <name evidence="4" type="ORF">Ccrd_020398</name>
</gene>
<dbReference type="SUPFAM" id="SSF52058">
    <property type="entry name" value="L domain-like"/>
    <property type="match status" value="1"/>
</dbReference>
<evidence type="ECO:0000313" key="4">
    <source>
        <dbReference type="EMBL" id="KVI01332.1"/>
    </source>
</evidence>
<dbReference type="InterPro" id="IPR032675">
    <property type="entry name" value="LRR_dom_sf"/>
</dbReference>
<evidence type="ECO:0000256" key="1">
    <source>
        <dbReference type="ARBA" id="ARBA00022614"/>
    </source>
</evidence>
<organism evidence="4 5">
    <name type="scientific">Cynara cardunculus var. scolymus</name>
    <name type="common">Globe artichoke</name>
    <name type="synonym">Cynara scolymus</name>
    <dbReference type="NCBI Taxonomy" id="59895"/>
    <lineage>
        <taxon>Eukaryota</taxon>
        <taxon>Viridiplantae</taxon>
        <taxon>Streptophyta</taxon>
        <taxon>Embryophyta</taxon>
        <taxon>Tracheophyta</taxon>
        <taxon>Spermatophyta</taxon>
        <taxon>Magnoliopsida</taxon>
        <taxon>eudicotyledons</taxon>
        <taxon>Gunneridae</taxon>
        <taxon>Pentapetalae</taxon>
        <taxon>asterids</taxon>
        <taxon>campanulids</taxon>
        <taxon>Asterales</taxon>
        <taxon>Asteraceae</taxon>
        <taxon>Carduoideae</taxon>
        <taxon>Cardueae</taxon>
        <taxon>Carduinae</taxon>
        <taxon>Cynara</taxon>
    </lineage>
</organism>
<keyword evidence="1" id="KW-0433">Leucine-rich repeat</keyword>
<comment type="caution">
    <text evidence="4">The sequence shown here is derived from an EMBL/GenBank/DDBJ whole genome shotgun (WGS) entry which is preliminary data.</text>
</comment>
<dbReference type="GO" id="GO:0006952">
    <property type="term" value="P:defense response"/>
    <property type="evidence" value="ECO:0007669"/>
    <property type="project" value="InterPro"/>
</dbReference>
<dbReference type="InterPro" id="IPR045344">
    <property type="entry name" value="C-JID"/>
</dbReference>
<sequence length="310" mass="36706">MSRRTSRKVEVPHLKGTEAVEVLHLLQKEYCLKVHIDVKAFAHMKNLRILKICDEELRRLRHAFDLKLWKESKVNYHGKLKFLSNKLRLLYWHGFPFKCFPSDFYPENIVAIDLSYSHIKNLWTSPKVLILTQISFLLQFIEFPSNTRGIFGGQDDYDLDIQYHGNRIPQWFIDTSMGNHLHVNLPPDFCYNKLRGFGFCVVLTPKRSCGHKYDNDTPRYHVDNFDGTSLAYRLFYCSYGIPKSDIIWFGFETLVSREWKEAKNFVTFWFEDDDDFEVKECGFRLVFDEDIEEETNFSLIQELPTPTQEG</sequence>
<protein>
    <recommendedName>
        <fullName evidence="3">C-JID domain-containing protein</fullName>
    </recommendedName>
</protein>
<dbReference type="Gramene" id="KVI01332">
    <property type="protein sequence ID" value="KVI01332"/>
    <property type="gene ID" value="Ccrd_020398"/>
</dbReference>
<name>A0A103Y2J2_CYNCS</name>
<evidence type="ECO:0000313" key="5">
    <source>
        <dbReference type="Proteomes" id="UP000243975"/>
    </source>
</evidence>